<accession>A0A9D9NAS9</accession>
<organism evidence="1 2">
    <name type="scientific">Candidatus Cryptobacteroides faecipullorum</name>
    <dbReference type="NCBI Taxonomy" id="2840764"/>
    <lineage>
        <taxon>Bacteria</taxon>
        <taxon>Pseudomonadati</taxon>
        <taxon>Bacteroidota</taxon>
        <taxon>Bacteroidia</taxon>
        <taxon>Bacteroidales</taxon>
        <taxon>Candidatus Cryptobacteroides</taxon>
    </lineage>
</organism>
<sequence>MKKNIIISTFLIALSLISCSKDNTKDDERMEIPEDLVFNPIWVTGLYEGGDRWLYPWKGEHVMLLSYSKDLDRGIMQTWVGWCDKIYEFYNECTGSTREGGPEFDGCLPIIQYRGTGAAAVAWVGGVGIYMEVEYFDGAYKAVQEGYCWGLNAYEMGRNFWSYYSKLGDEPWCTGFSVYFESAALEAKGIPDKNEETREAYTEYMNTPGARFDNTLGQNIGIGGWSSNSLFAAFCLKLMDTFGDKWTYNVWKQVGARPDAQNDQERQDNFIIASSIAAGYDLCDLFEYWRWTVSDNAKDIIKGYGFPVFNPSAL</sequence>
<protein>
    <submittedName>
        <fullName evidence="1">Uncharacterized protein</fullName>
    </submittedName>
</protein>
<comment type="caution">
    <text evidence="1">The sequence shown here is derived from an EMBL/GenBank/DDBJ whole genome shotgun (WGS) entry which is preliminary data.</text>
</comment>
<dbReference type="InterPro" id="IPR042279">
    <property type="entry name" value="Pep_M60_3"/>
</dbReference>
<name>A0A9D9NAS9_9BACT</name>
<reference evidence="1" key="2">
    <citation type="journal article" date="2021" name="PeerJ">
        <title>Extensive microbial diversity within the chicken gut microbiome revealed by metagenomics and culture.</title>
        <authorList>
            <person name="Gilroy R."/>
            <person name="Ravi A."/>
            <person name="Getino M."/>
            <person name="Pursley I."/>
            <person name="Horton D.L."/>
            <person name="Alikhan N.F."/>
            <person name="Baker D."/>
            <person name="Gharbi K."/>
            <person name="Hall N."/>
            <person name="Watson M."/>
            <person name="Adriaenssens E.M."/>
            <person name="Foster-Nyarko E."/>
            <person name="Jarju S."/>
            <person name="Secka A."/>
            <person name="Antonio M."/>
            <person name="Oren A."/>
            <person name="Chaudhuri R.R."/>
            <person name="La Ragione R."/>
            <person name="Hildebrand F."/>
            <person name="Pallen M.J."/>
        </authorList>
    </citation>
    <scope>NUCLEOTIDE SEQUENCE</scope>
    <source>
        <strain evidence="1">B1-15692</strain>
    </source>
</reference>
<dbReference type="Gene3D" id="1.10.390.30">
    <property type="entry name" value="Peptidase M60, enhancin-like domain 3"/>
    <property type="match status" value="1"/>
</dbReference>
<reference evidence="1" key="1">
    <citation type="submission" date="2020-10" db="EMBL/GenBank/DDBJ databases">
        <authorList>
            <person name="Gilroy R."/>
        </authorList>
    </citation>
    <scope>NUCLEOTIDE SEQUENCE</scope>
    <source>
        <strain evidence="1">B1-15692</strain>
    </source>
</reference>
<dbReference type="AlphaFoldDB" id="A0A9D9NAS9"/>
<gene>
    <name evidence="1" type="ORF">IAB99_01530</name>
</gene>
<dbReference type="PROSITE" id="PS51257">
    <property type="entry name" value="PROKAR_LIPOPROTEIN"/>
    <property type="match status" value="1"/>
</dbReference>
<dbReference type="EMBL" id="JADIMH010000009">
    <property type="protein sequence ID" value="MBO8466429.1"/>
    <property type="molecule type" value="Genomic_DNA"/>
</dbReference>
<evidence type="ECO:0000313" key="1">
    <source>
        <dbReference type="EMBL" id="MBO8466429.1"/>
    </source>
</evidence>
<evidence type="ECO:0000313" key="2">
    <source>
        <dbReference type="Proteomes" id="UP000823660"/>
    </source>
</evidence>
<proteinExistence type="predicted"/>
<dbReference type="Proteomes" id="UP000823660">
    <property type="component" value="Unassembled WGS sequence"/>
</dbReference>